<evidence type="ECO:0000313" key="3">
    <source>
        <dbReference type="Proteomes" id="UP000799444"/>
    </source>
</evidence>
<gene>
    <name evidence="2" type="ORF">EJ04DRAFT_516050</name>
</gene>
<feature type="region of interest" description="Disordered" evidence="1">
    <location>
        <begin position="1"/>
        <end position="24"/>
    </location>
</feature>
<comment type="caution">
    <text evidence="2">The sequence shown here is derived from an EMBL/GenBank/DDBJ whole genome shotgun (WGS) entry which is preliminary data.</text>
</comment>
<dbReference type="AlphaFoldDB" id="A0A9P4QPX1"/>
<organism evidence="2 3">
    <name type="scientific">Polyplosphaeria fusca</name>
    <dbReference type="NCBI Taxonomy" id="682080"/>
    <lineage>
        <taxon>Eukaryota</taxon>
        <taxon>Fungi</taxon>
        <taxon>Dikarya</taxon>
        <taxon>Ascomycota</taxon>
        <taxon>Pezizomycotina</taxon>
        <taxon>Dothideomycetes</taxon>
        <taxon>Pleosporomycetidae</taxon>
        <taxon>Pleosporales</taxon>
        <taxon>Tetraplosphaeriaceae</taxon>
        <taxon>Polyplosphaeria</taxon>
    </lineage>
</organism>
<dbReference type="EMBL" id="ML996249">
    <property type="protein sequence ID" value="KAF2729323.1"/>
    <property type="molecule type" value="Genomic_DNA"/>
</dbReference>
<evidence type="ECO:0000256" key="1">
    <source>
        <dbReference type="SAM" id="MobiDB-lite"/>
    </source>
</evidence>
<accession>A0A9P4QPX1</accession>
<proteinExistence type="predicted"/>
<reference evidence="2" key="1">
    <citation type="journal article" date="2020" name="Stud. Mycol.">
        <title>101 Dothideomycetes genomes: a test case for predicting lifestyles and emergence of pathogens.</title>
        <authorList>
            <person name="Haridas S."/>
            <person name="Albert R."/>
            <person name="Binder M."/>
            <person name="Bloem J."/>
            <person name="Labutti K."/>
            <person name="Salamov A."/>
            <person name="Andreopoulos B."/>
            <person name="Baker S."/>
            <person name="Barry K."/>
            <person name="Bills G."/>
            <person name="Bluhm B."/>
            <person name="Cannon C."/>
            <person name="Castanera R."/>
            <person name="Culley D."/>
            <person name="Daum C."/>
            <person name="Ezra D."/>
            <person name="Gonzalez J."/>
            <person name="Henrissat B."/>
            <person name="Kuo A."/>
            <person name="Liang C."/>
            <person name="Lipzen A."/>
            <person name="Lutzoni F."/>
            <person name="Magnuson J."/>
            <person name="Mondo S."/>
            <person name="Nolan M."/>
            <person name="Ohm R."/>
            <person name="Pangilinan J."/>
            <person name="Park H.-J."/>
            <person name="Ramirez L."/>
            <person name="Alfaro M."/>
            <person name="Sun H."/>
            <person name="Tritt A."/>
            <person name="Yoshinaga Y."/>
            <person name="Zwiers L.-H."/>
            <person name="Turgeon B."/>
            <person name="Goodwin S."/>
            <person name="Spatafora J."/>
            <person name="Crous P."/>
            <person name="Grigoriev I."/>
        </authorList>
    </citation>
    <scope>NUCLEOTIDE SEQUENCE</scope>
    <source>
        <strain evidence="2">CBS 125425</strain>
    </source>
</reference>
<name>A0A9P4QPX1_9PLEO</name>
<keyword evidence="3" id="KW-1185">Reference proteome</keyword>
<sequence>MSHQHVQRCNQHTKAQNTSICEPNTISTPLITDAHNITSISHTTRKRTSPFVQTFPFIHAYP</sequence>
<dbReference type="Proteomes" id="UP000799444">
    <property type="component" value="Unassembled WGS sequence"/>
</dbReference>
<evidence type="ECO:0000313" key="2">
    <source>
        <dbReference type="EMBL" id="KAF2729323.1"/>
    </source>
</evidence>
<protein>
    <submittedName>
        <fullName evidence="2">Uncharacterized protein</fullName>
    </submittedName>
</protein>